<organism evidence="5 6">
    <name type="scientific">Leucocoprinus birnbaumii</name>
    <dbReference type="NCBI Taxonomy" id="56174"/>
    <lineage>
        <taxon>Eukaryota</taxon>
        <taxon>Fungi</taxon>
        <taxon>Dikarya</taxon>
        <taxon>Basidiomycota</taxon>
        <taxon>Agaricomycotina</taxon>
        <taxon>Agaricomycetes</taxon>
        <taxon>Agaricomycetidae</taxon>
        <taxon>Agaricales</taxon>
        <taxon>Agaricineae</taxon>
        <taxon>Agaricaceae</taxon>
        <taxon>Leucocoprinus</taxon>
    </lineage>
</organism>
<sequence length="645" mass="71166">MSDWFKSIPVALDLMAFTAKFQQEVMARQIRFYRGRHQQIRTVIEKLRADNSDLKRANETLAEENHHLKQQLRYQEPASEIGSEPSYVTNQNGKRLMGVSTYQYDYPSNRPRTGSSPLNASKTPTRLSIPTKQRISEPTQSNEITRQAIPLAVSQRIVNQSNARPMSRQIGKFAYNPPETSHAPTTSLSHLQMAPKLIRPTQSTQGTQSHDLRTSSQTQINDHRNTGLQHTTVQQNRPRNMGPPPVPQARLGTPAVTATGGSRPNNISNRRFVLPQQNQRSQPQPSTSNGPQRFFPKVGQSSSASGSWFNATTSDSGRRPDFMSYRDPYADPYYGGASQYPTNQAASSYSHNQYSDNNLDFNPYSRPSHPTYDQSGYGIGGHEGYTDEPAYPPQRQPTQRSGSGTLHQKKEGYQPGADFATVPPMKKTASTMRQYRYDHQGALWTKGGRGRCIGRFCCCTIMTVLFLLVSIVLALALWVRPPGIIIGQVAPVARGGSIIQTSSNEGDLSLSIHLALNITVDNPNYFSVNFKEIKAELFYPIDNTPIGGGTSTNVVFPANSQTNWTFPFDVQYETANDPGGKVLSDLLNKCGANKQNLDIDYTITPALRILFVTISPAVSNSFNFPCPIDANQIPALGGLGSSGGS</sequence>
<evidence type="ECO:0000313" key="5">
    <source>
        <dbReference type="EMBL" id="KAJ3568644.1"/>
    </source>
</evidence>
<dbReference type="Gene3D" id="2.60.40.1820">
    <property type="match status" value="1"/>
</dbReference>
<dbReference type="EMBL" id="JANIEX010000333">
    <property type="protein sequence ID" value="KAJ3568644.1"/>
    <property type="molecule type" value="Genomic_DNA"/>
</dbReference>
<feature type="domain" description="Late embryogenesis abundant protein LEA-2 subgroup" evidence="4">
    <location>
        <begin position="518"/>
        <end position="608"/>
    </location>
</feature>
<gene>
    <name evidence="5" type="ORF">NP233_g5585</name>
</gene>
<keyword evidence="3" id="KW-1133">Transmembrane helix</keyword>
<evidence type="ECO:0000256" key="3">
    <source>
        <dbReference type="SAM" id="Phobius"/>
    </source>
</evidence>
<keyword evidence="1" id="KW-0175">Coiled coil</keyword>
<feature type="coiled-coil region" evidence="1">
    <location>
        <begin position="37"/>
        <end position="71"/>
    </location>
</feature>
<dbReference type="Pfam" id="PF03168">
    <property type="entry name" value="LEA_2"/>
    <property type="match status" value="1"/>
</dbReference>
<feature type="compositionally biased region" description="Polar residues" evidence="2">
    <location>
        <begin position="339"/>
        <end position="360"/>
    </location>
</feature>
<feature type="transmembrane region" description="Helical" evidence="3">
    <location>
        <begin position="461"/>
        <end position="479"/>
    </location>
</feature>
<feature type="compositionally biased region" description="Polar residues" evidence="2">
    <location>
        <begin position="200"/>
        <end position="238"/>
    </location>
</feature>
<feature type="region of interest" description="Disordered" evidence="2">
    <location>
        <begin position="200"/>
        <end position="423"/>
    </location>
</feature>
<keyword evidence="3" id="KW-0472">Membrane</keyword>
<feature type="compositionally biased region" description="Low complexity" evidence="2">
    <location>
        <begin position="275"/>
        <end position="288"/>
    </location>
</feature>
<reference evidence="5" key="1">
    <citation type="submission" date="2022-07" db="EMBL/GenBank/DDBJ databases">
        <title>Genome Sequence of Leucocoprinus birnbaumii.</title>
        <authorList>
            <person name="Buettner E."/>
        </authorList>
    </citation>
    <scope>NUCLEOTIDE SEQUENCE</scope>
    <source>
        <strain evidence="5">VT141</strain>
    </source>
</reference>
<proteinExistence type="predicted"/>
<feature type="compositionally biased region" description="Polar residues" evidence="2">
    <location>
        <begin position="259"/>
        <end position="269"/>
    </location>
</feature>
<dbReference type="SUPFAM" id="SSF117070">
    <property type="entry name" value="LEA14-like"/>
    <property type="match status" value="1"/>
</dbReference>
<dbReference type="AlphaFoldDB" id="A0AAD5VSK9"/>
<keyword evidence="6" id="KW-1185">Reference proteome</keyword>
<name>A0AAD5VSK9_9AGAR</name>
<comment type="caution">
    <text evidence="5">The sequence shown here is derived from an EMBL/GenBank/DDBJ whole genome shotgun (WGS) entry which is preliminary data.</text>
</comment>
<evidence type="ECO:0000256" key="2">
    <source>
        <dbReference type="SAM" id="MobiDB-lite"/>
    </source>
</evidence>
<feature type="compositionally biased region" description="Polar residues" evidence="2">
    <location>
        <begin position="396"/>
        <end position="406"/>
    </location>
</feature>
<accession>A0AAD5VSK9</accession>
<dbReference type="InterPro" id="IPR004864">
    <property type="entry name" value="LEA_2"/>
</dbReference>
<feature type="compositionally biased region" description="Polar residues" evidence="2">
    <location>
        <begin position="299"/>
        <end position="315"/>
    </location>
</feature>
<evidence type="ECO:0000313" key="6">
    <source>
        <dbReference type="Proteomes" id="UP001213000"/>
    </source>
</evidence>
<keyword evidence="3" id="KW-0812">Transmembrane</keyword>
<evidence type="ECO:0000259" key="4">
    <source>
        <dbReference type="Pfam" id="PF03168"/>
    </source>
</evidence>
<evidence type="ECO:0000256" key="1">
    <source>
        <dbReference type="SAM" id="Coils"/>
    </source>
</evidence>
<dbReference type="Proteomes" id="UP001213000">
    <property type="component" value="Unassembled WGS sequence"/>
</dbReference>
<protein>
    <recommendedName>
        <fullName evidence="4">Late embryogenesis abundant protein LEA-2 subgroup domain-containing protein</fullName>
    </recommendedName>
</protein>